<evidence type="ECO:0000313" key="7">
    <source>
        <dbReference type="EMBL" id="RKF20644.1"/>
    </source>
</evidence>
<dbReference type="GO" id="GO:0032993">
    <property type="term" value="C:protein-DNA complex"/>
    <property type="evidence" value="ECO:0007669"/>
    <property type="project" value="TreeGrafter"/>
</dbReference>
<dbReference type="SUPFAM" id="SSF53850">
    <property type="entry name" value="Periplasmic binding protein-like II"/>
    <property type="match status" value="1"/>
</dbReference>
<dbReference type="AlphaFoldDB" id="A0A420EJ02"/>
<accession>A0A420EJ02</accession>
<gene>
    <name evidence="7" type="ORF">D6851_10950</name>
</gene>
<evidence type="ECO:0000256" key="1">
    <source>
        <dbReference type="ARBA" id="ARBA00009437"/>
    </source>
</evidence>
<reference evidence="7 8" key="1">
    <citation type="submission" date="2018-09" db="EMBL/GenBank/DDBJ databases">
        <title>Altererythrobacter spongiae sp. nov., isolated from a marine sponge.</title>
        <authorList>
            <person name="Zhuang L."/>
            <person name="Luo L."/>
        </authorList>
    </citation>
    <scope>NUCLEOTIDE SEQUENCE [LARGE SCALE GENOMIC DNA]</scope>
    <source>
        <strain evidence="7 8">HN-Y73</strain>
    </source>
</reference>
<dbReference type="PANTHER" id="PTHR30346">
    <property type="entry name" value="TRANSCRIPTIONAL DUAL REGULATOR HCAR-RELATED"/>
    <property type="match status" value="1"/>
</dbReference>
<keyword evidence="3" id="KW-0238">DNA-binding</keyword>
<dbReference type="EMBL" id="RAPF01000005">
    <property type="protein sequence ID" value="RKF20644.1"/>
    <property type="molecule type" value="Genomic_DNA"/>
</dbReference>
<dbReference type="Pfam" id="PF00126">
    <property type="entry name" value="HTH_1"/>
    <property type="match status" value="1"/>
</dbReference>
<sequence length="303" mass="33224">MPTLRQLEYLVAIADTQHFGRAAIAANVSQPTLSQQLRHLETRLGVTLIERSSNPIQLTPVGREITDRARRMIVQADDIRALAKRSVSGMAGSIRFGVTPTLGPYLMPAVIAGLHRAYPELRLLIREGIPDEQLAELRRGALDMLLAPMPIGGTDVHIEPLFRESLYVVAASEDPLCSHSHLAPTDLAGQPVLSLDPRHHFHRQTKAICAELNADLLDDYEGTSLDSLRQMAGSGLGLAILPELYLRSEAGGEATIKRLTIRGWSAERSLAAIWREGAAFSENYQHIADAIATEAHRIMKSEV</sequence>
<dbReference type="Proteomes" id="UP000284395">
    <property type="component" value="Unassembled WGS sequence"/>
</dbReference>
<keyword evidence="4" id="KW-0010">Activator</keyword>
<protein>
    <submittedName>
        <fullName evidence="7">Hydrogen peroxide-inducible genes activator</fullName>
    </submittedName>
</protein>
<dbReference type="InterPro" id="IPR036390">
    <property type="entry name" value="WH_DNA-bd_sf"/>
</dbReference>
<dbReference type="GO" id="GO:0003700">
    <property type="term" value="F:DNA-binding transcription factor activity"/>
    <property type="evidence" value="ECO:0007669"/>
    <property type="project" value="InterPro"/>
</dbReference>
<evidence type="ECO:0000259" key="6">
    <source>
        <dbReference type="PROSITE" id="PS50931"/>
    </source>
</evidence>
<name>A0A420EJ02_9SPHN</name>
<dbReference type="GO" id="GO:0003677">
    <property type="term" value="F:DNA binding"/>
    <property type="evidence" value="ECO:0007669"/>
    <property type="project" value="UniProtKB-KW"/>
</dbReference>
<organism evidence="7 8">
    <name type="scientific">Altericroceibacterium spongiae</name>
    <dbReference type="NCBI Taxonomy" id="2320269"/>
    <lineage>
        <taxon>Bacteria</taxon>
        <taxon>Pseudomonadati</taxon>
        <taxon>Pseudomonadota</taxon>
        <taxon>Alphaproteobacteria</taxon>
        <taxon>Sphingomonadales</taxon>
        <taxon>Erythrobacteraceae</taxon>
        <taxon>Altericroceibacterium</taxon>
    </lineage>
</organism>
<dbReference type="Pfam" id="PF03466">
    <property type="entry name" value="LysR_substrate"/>
    <property type="match status" value="1"/>
</dbReference>
<comment type="similarity">
    <text evidence="1">Belongs to the LysR transcriptional regulatory family.</text>
</comment>
<keyword evidence="8" id="KW-1185">Reference proteome</keyword>
<dbReference type="SUPFAM" id="SSF46785">
    <property type="entry name" value="Winged helix' DNA-binding domain"/>
    <property type="match status" value="1"/>
</dbReference>
<evidence type="ECO:0000256" key="4">
    <source>
        <dbReference type="ARBA" id="ARBA00023159"/>
    </source>
</evidence>
<dbReference type="RefSeq" id="WP_120324941.1">
    <property type="nucleotide sequence ID" value="NZ_RAPF01000005.1"/>
</dbReference>
<dbReference type="InterPro" id="IPR036388">
    <property type="entry name" value="WH-like_DNA-bd_sf"/>
</dbReference>
<dbReference type="PANTHER" id="PTHR30346:SF26">
    <property type="entry name" value="HYDROGEN PEROXIDE-INDUCIBLE GENES ACTIVATOR"/>
    <property type="match status" value="1"/>
</dbReference>
<dbReference type="FunFam" id="1.10.10.10:FF:000001">
    <property type="entry name" value="LysR family transcriptional regulator"/>
    <property type="match status" value="1"/>
</dbReference>
<dbReference type="PRINTS" id="PR00039">
    <property type="entry name" value="HTHLYSR"/>
</dbReference>
<dbReference type="Gene3D" id="1.10.10.10">
    <property type="entry name" value="Winged helix-like DNA-binding domain superfamily/Winged helix DNA-binding domain"/>
    <property type="match status" value="1"/>
</dbReference>
<dbReference type="InterPro" id="IPR000847">
    <property type="entry name" value="LysR_HTH_N"/>
</dbReference>
<dbReference type="CDD" id="cd08411">
    <property type="entry name" value="PBP2_OxyR"/>
    <property type="match status" value="1"/>
</dbReference>
<evidence type="ECO:0000256" key="5">
    <source>
        <dbReference type="ARBA" id="ARBA00023163"/>
    </source>
</evidence>
<evidence type="ECO:0000256" key="3">
    <source>
        <dbReference type="ARBA" id="ARBA00023125"/>
    </source>
</evidence>
<proteinExistence type="inferred from homology"/>
<dbReference type="PROSITE" id="PS50931">
    <property type="entry name" value="HTH_LYSR"/>
    <property type="match status" value="1"/>
</dbReference>
<evidence type="ECO:0000256" key="2">
    <source>
        <dbReference type="ARBA" id="ARBA00023015"/>
    </source>
</evidence>
<dbReference type="InterPro" id="IPR005119">
    <property type="entry name" value="LysR_subst-bd"/>
</dbReference>
<keyword evidence="5" id="KW-0804">Transcription</keyword>
<evidence type="ECO:0000313" key="8">
    <source>
        <dbReference type="Proteomes" id="UP000284395"/>
    </source>
</evidence>
<comment type="caution">
    <text evidence="7">The sequence shown here is derived from an EMBL/GenBank/DDBJ whole genome shotgun (WGS) entry which is preliminary data.</text>
</comment>
<dbReference type="Gene3D" id="3.40.190.10">
    <property type="entry name" value="Periplasmic binding protein-like II"/>
    <property type="match status" value="2"/>
</dbReference>
<keyword evidence="2" id="KW-0805">Transcription regulation</keyword>
<dbReference type="OrthoDB" id="9775392at2"/>
<feature type="domain" description="HTH lysR-type" evidence="6">
    <location>
        <begin position="2"/>
        <end position="59"/>
    </location>
</feature>